<keyword evidence="3 7" id="KW-0479">Metal-binding</keyword>
<dbReference type="CDD" id="cd06456">
    <property type="entry name" value="M3A_DCP"/>
    <property type="match status" value="1"/>
</dbReference>
<dbReference type="EMBL" id="CAJHCP010000009">
    <property type="protein sequence ID" value="CAD6546836.1"/>
    <property type="molecule type" value="Genomic_DNA"/>
</dbReference>
<dbReference type="InterPro" id="IPR001567">
    <property type="entry name" value="Pept_M3A_M3B_dom"/>
</dbReference>
<reference evidence="9 10" key="1">
    <citation type="submission" date="2020-10" db="EMBL/GenBank/DDBJ databases">
        <authorList>
            <person name="Peeters C."/>
        </authorList>
    </citation>
    <scope>NUCLEOTIDE SEQUENCE [LARGE SCALE GENOMIC DNA]</scope>
    <source>
        <strain evidence="9 10">LMG 28140</strain>
    </source>
</reference>
<evidence type="ECO:0000313" key="9">
    <source>
        <dbReference type="EMBL" id="CAD6546836.1"/>
    </source>
</evidence>
<dbReference type="EC" id="3.4.15.5" evidence="9"/>
<keyword evidence="2 7" id="KW-0645">Protease</keyword>
<keyword evidence="6 7" id="KW-0482">Metalloprotease</keyword>
<dbReference type="Gene3D" id="3.40.390.10">
    <property type="entry name" value="Collagenase (Catalytic Domain)"/>
    <property type="match status" value="1"/>
</dbReference>
<evidence type="ECO:0000256" key="6">
    <source>
        <dbReference type="ARBA" id="ARBA00023049"/>
    </source>
</evidence>
<dbReference type="PANTHER" id="PTHR43660:SF1">
    <property type="entry name" value="DIPEPTIDYL CARBOXYPEPTIDASE"/>
    <property type="match status" value="1"/>
</dbReference>
<dbReference type="PANTHER" id="PTHR43660">
    <property type="entry name" value="DIPEPTIDYL CARBOXYPEPTIDASE"/>
    <property type="match status" value="1"/>
</dbReference>
<evidence type="ECO:0000256" key="2">
    <source>
        <dbReference type="ARBA" id="ARBA00022670"/>
    </source>
</evidence>
<dbReference type="InterPro" id="IPR024077">
    <property type="entry name" value="Neurolysin/TOP_dom2"/>
</dbReference>
<dbReference type="InterPro" id="IPR045090">
    <property type="entry name" value="Pept_M3A_M3B"/>
</dbReference>
<gene>
    <name evidence="9" type="primary">dcp</name>
    <name evidence="9" type="ORF">LMG28140_04386</name>
</gene>
<evidence type="ECO:0000256" key="4">
    <source>
        <dbReference type="ARBA" id="ARBA00022801"/>
    </source>
</evidence>
<dbReference type="Proteomes" id="UP000598032">
    <property type="component" value="Unassembled WGS sequence"/>
</dbReference>
<dbReference type="InterPro" id="IPR024079">
    <property type="entry name" value="MetalloPept_cat_dom_sf"/>
</dbReference>
<dbReference type="GO" id="GO:0008241">
    <property type="term" value="F:peptidyl-dipeptidase activity"/>
    <property type="evidence" value="ECO:0007669"/>
    <property type="project" value="UniProtKB-EC"/>
</dbReference>
<dbReference type="Gene3D" id="1.10.1370.10">
    <property type="entry name" value="Neurolysin, domain 3"/>
    <property type="match status" value="1"/>
</dbReference>
<evidence type="ECO:0000256" key="5">
    <source>
        <dbReference type="ARBA" id="ARBA00022833"/>
    </source>
</evidence>
<feature type="domain" description="Peptidase M3A/M3B catalytic" evidence="8">
    <location>
        <begin position="270"/>
        <end position="715"/>
    </location>
</feature>
<comment type="cofactor">
    <cofactor evidence="7">
        <name>Zn(2+)</name>
        <dbReference type="ChEBI" id="CHEBI:29105"/>
    </cofactor>
    <text evidence="7">Binds 1 zinc ion.</text>
</comment>
<dbReference type="GO" id="GO:0004180">
    <property type="term" value="F:carboxypeptidase activity"/>
    <property type="evidence" value="ECO:0007669"/>
    <property type="project" value="UniProtKB-KW"/>
</dbReference>
<dbReference type="Pfam" id="PF01432">
    <property type="entry name" value="Peptidase_M3"/>
    <property type="match status" value="1"/>
</dbReference>
<keyword evidence="10" id="KW-1185">Reference proteome</keyword>
<name>A0ABN7I042_9BURK</name>
<organism evidence="9 10">
    <name type="scientific">Paraburkholderia metrosideri</name>
    <dbReference type="NCBI Taxonomy" id="580937"/>
    <lineage>
        <taxon>Bacteria</taxon>
        <taxon>Pseudomonadati</taxon>
        <taxon>Pseudomonadota</taxon>
        <taxon>Betaproteobacteria</taxon>
        <taxon>Burkholderiales</taxon>
        <taxon>Burkholderiaceae</taxon>
        <taxon>Paraburkholderia</taxon>
    </lineage>
</organism>
<keyword evidence="4 7" id="KW-0378">Hydrolase</keyword>
<sequence length="719" mass="80229">MRRTHLCQLHISSECQGGGEIAAMFYHGGSSTLTPTRQIAMTDHSNPLLRDWHTRYELPPFAQIKPEHFAPAFAELFAEHLAEIDTLVANPDAPTFDNTVAAFDAAGARLDRVRLTFGNLCASESPPALQAVEREMAPLLAAHDSKVSLHGGFFARLHAVYEQSATLELNEEQQRLLRRLHTDFVRSGATLQGAARERFAAIAERLAELYTQFSQNVLADESSYQLPLTSEADLAGLPDSIRQSARSAARERGVDGYVITLSRSLVQPFLTWSTRRDLRETAWRAWTSRGTTPTADNRPLAHEILVLRSEQARLLGYDNYAEYALADRMAAKPAAVYALFDQVWEPAKASAARERQALVAQAGALGEPTDIEPWDWYYLAEKVRVARYTLDDAEVKPYFSLEAMLNAMFDCANRLFGVQFVEQTGVSLYHPDVRLWEVHRGDELVGVFLGDNYARPNKQGGAWMSVYRRQTRNGGKAIPIVVNNNNFARGGEGATLLSFDDVRTLFHEFGHGLHGLLSNVNYGRLSCTSVPRDYVELPSQLMENWATVPEVLAKHARHVTTNAPIPAVLIERIRASQTFNQGFETVAYASSVLIDLALHLQKDPTGIDIASFEEDECKRLGVPREVGMRHRLPHFGHVFSGDYYAAGYYVYIWAEVLEAEAFDVFEEAGNAFDPSLADKLQQYVYSAGDSREQRAAFRAFLGRDPQAASMLRKRGLLAA</sequence>
<dbReference type="Gene3D" id="1.10.1370.40">
    <property type="match status" value="1"/>
</dbReference>
<proteinExistence type="inferred from homology"/>
<evidence type="ECO:0000256" key="7">
    <source>
        <dbReference type="RuleBase" id="RU003435"/>
    </source>
</evidence>
<dbReference type="InterPro" id="IPR034005">
    <property type="entry name" value="M3A_DCP"/>
</dbReference>
<comment type="caution">
    <text evidence="9">The sequence shown here is derived from an EMBL/GenBank/DDBJ whole genome shotgun (WGS) entry which is preliminary data.</text>
</comment>
<keyword evidence="5 7" id="KW-0862">Zinc</keyword>
<evidence type="ECO:0000256" key="3">
    <source>
        <dbReference type="ARBA" id="ARBA00022723"/>
    </source>
</evidence>
<keyword evidence="9" id="KW-0121">Carboxypeptidase</keyword>
<dbReference type="SUPFAM" id="SSF55486">
    <property type="entry name" value="Metalloproteases ('zincins'), catalytic domain"/>
    <property type="match status" value="1"/>
</dbReference>
<protein>
    <submittedName>
        <fullName evidence="9">Dipeptidyl carboxypeptidase</fullName>
        <ecNumber evidence="9">3.4.15.5</ecNumber>
    </submittedName>
</protein>
<comment type="similarity">
    <text evidence="1 7">Belongs to the peptidase M3 family.</text>
</comment>
<evidence type="ECO:0000256" key="1">
    <source>
        <dbReference type="ARBA" id="ARBA00006040"/>
    </source>
</evidence>
<accession>A0ABN7I042</accession>
<evidence type="ECO:0000259" key="8">
    <source>
        <dbReference type="Pfam" id="PF01432"/>
    </source>
</evidence>
<evidence type="ECO:0000313" key="10">
    <source>
        <dbReference type="Proteomes" id="UP000598032"/>
    </source>
</evidence>